<dbReference type="Proteomes" id="UP000020681">
    <property type="component" value="Unassembled WGS sequence"/>
</dbReference>
<feature type="compositionally biased region" description="Pro residues" evidence="1">
    <location>
        <begin position="9"/>
        <end position="51"/>
    </location>
</feature>
<dbReference type="EMBL" id="JAOL01000179">
    <property type="protein sequence ID" value="EUA86199.1"/>
    <property type="molecule type" value="Genomic_DNA"/>
</dbReference>
<evidence type="ECO:0000313" key="3">
    <source>
        <dbReference type="Proteomes" id="UP000020681"/>
    </source>
</evidence>
<accession>A0ABN0QNK2</accession>
<feature type="region of interest" description="Disordered" evidence="1">
    <location>
        <begin position="119"/>
        <end position="139"/>
    </location>
</feature>
<name>A0ABN0QNK2_MYCUL</name>
<feature type="region of interest" description="Disordered" evidence="1">
    <location>
        <begin position="1"/>
        <end position="82"/>
    </location>
</feature>
<feature type="compositionally biased region" description="Pro residues" evidence="1">
    <location>
        <begin position="119"/>
        <end position="137"/>
    </location>
</feature>
<gene>
    <name evidence="2" type="ORF">I551_7378</name>
</gene>
<organism evidence="2 3">
    <name type="scientific">Mycobacterium ulcerans str. Harvey</name>
    <dbReference type="NCBI Taxonomy" id="1299332"/>
    <lineage>
        <taxon>Bacteria</taxon>
        <taxon>Bacillati</taxon>
        <taxon>Actinomycetota</taxon>
        <taxon>Actinomycetes</taxon>
        <taxon>Mycobacteriales</taxon>
        <taxon>Mycobacteriaceae</taxon>
        <taxon>Mycobacterium</taxon>
        <taxon>Mycobacterium ulcerans group</taxon>
    </lineage>
</organism>
<evidence type="ECO:0000256" key="1">
    <source>
        <dbReference type="SAM" id="MobiDB-lite"/>
    </source>
</evidence>
<proteinExistence type="predicted"/>
<comment type="caution">
    <text evidence="2">The sequence shown here is derived from an EMBL/GenBank/DDBJ whole genome shotgun (WGS) entry which is preliminary data.</text>
</comment>
<reference evidence="2 3" key="1">
    <citation type="submission" date="2014-01" db="EMBL/GenBank/DDBJ databases">
        <authorList>
            <person name="Dobos K."/>
            <person name="Lenaerts A."/>
            <person name="Ordway D."/>
            <person name="DeGroote M.A."/>
            <person name="Parker T."/>
            <person name="Sizemore C."/>
            <person name="Tallon L.J."/>
            <person name="Sadzewicz L.K."/>
            <person name="Sengamalay N."/>
            <person name="Fraser C.M."/>
            <person name="Hine E."/>
            <person name="Shefchek K.A."/>
            <person name="Das S.P."/>
            <person name="Tettelin H."/>
        </authorList>
    </citation>
    <scope>NUCLEOTIDE SEQUENCE [LARGE SCALE GENOMIC DNA]</scope>
    <source>
        <strain evidence="2 3">Harvey</strain>
    </source>
</reference>
<protein>
    <submittedName>
        <fullName evidence="2">PE-PGRS family domain protein</fullName>
    </submittedName>
</protein>
<feature type="compositionally biased region" description="Basic residues" evidence="1">
    <location>
        <begin position="54"/>
        <end position="79"/>
    </location>
</feature>
<evidence type="ECO:0000313" key="2">
    <source>
        <dbReference type="EMBL" id="EUA86199.1"/>
    </source>
</evidence>
<keyword evidence="3" id="KW-1185">Reference proteome</keyword>
<sequence>MSVGTGGAPVPPAPAAPLSPPWPPMPPLPPLPPMPMSPALPPPAPMPPVPPARRVFRPRHCRLPSRRRNRLRPGLRSRRCQSASPVAGSAAVATGAAVAAVKNHRMLAVGEGALPSRPVPPVPPCPPAPPEPHSPVPPRRHRVLRRRRPGHTSVAVVVESSVAADTACPPLPNNPAAHRPHRCPVSRRRLHRPRHCRRATRRRRRPRLRWCWCRRYRRCRRAIRHPRRLVRGPVGTVADQRAPQQRLGGGRIAVSMSCAAACNGETFAASAAA</sequence>